<dbReference type="PANTHER" id="PTHR19136:SF81">
    <property type="entry name" value="MOLYBDENUM COFACTOR GUANYLYLTRANSFERASE"/>
    <property type="match status" value="1"/>
</dbReference>
<proteinExistence type="predicted"/>
<feature type="domain" description="MobA-like NTP transferase" evidence="2">
    <location>
        <begin position="6"/>
        <end position="152"/>
    </location>
</feature>
<sequence length="201" mass="20598">MAAFAAAVLAGGAARRMNGVHKPALPVAGRAMLHRVLAAVAPADPCVVVGPRTDVAVPGAVRWIREDPPGGGPVAAIAAGIELLDPGAQLVAVLAADLPLLTTPAVLRLYDAVHASTSDGAVYVDDDGRRQSLCGMWRVGPLRAALARLAAARPEGLAGASMRGLLGGLTVAEIAWPGSGPPPWFDCDTDADLRRAEEWAR</sequence>
<dbReference type="EMBL" id="FNPH01000001">
    <property type="protein sequence ID" value="SDY17795.1"/>
    <property type="molecule type" value="Genomic_DNA"/>
</dbReference>
<dbReference type="Proteomes" id="UP000242415">
    <property type="component" value="Unassembled WGS sequence"/>
</dbReference>
<evidence type="ECO:0000256" key="1">
    <source>
        <dbReference type="ARBA" id="ARBA00022679"/>
    </source>
</evidence>
<dbReference type="Pfam" id="PF12804">
    <property type="entry name" value="NTP_transf_3"/>
    <property type="match status" value="1"/>
</dbReference>
<keyword evidence="4" id="KW-1185">Reference proteome</keyword>
<dbReference type="AlphaFoldDB" id="A0A1H3HRC4"/>
<gene>
    <name evidence="3" type="ORF">SAMN05444365_101950</name>
</gene>
<evidence type="ECO:0000259" key="2">
    <source>
        <dbReference type="Pfam" id="PF12804"/>
    </source>
</evidence>
<dbReference type="RefSeq" id="WP_091551742.1">
    <property type="nucleotide sequence ID" value="NZ_FNPH01000001.1"/>
</dbReference>
<name>A0A1H3HRC4_9ACTN</name>
<dbReference type="InterPro" id="IPR029044">
    <property type="entry name" value="Nucleotide-diphossugar_trans"/>
</dbReference>
<protein>
    <submittedName>
        <fullName evidence="3">Molybdopterin-guanine dinucleotide biosynthesis protein A</fullName>
    </submittedName>
</protein>
<evidence type="ECO:0000313" key="4">
    <source>
        <dbReference type="Proteomes" id="UP000242415"/>
    </source>
</evidence>
<accession>A0A1H3HRC4</accession>
<dbReference type="SUPFAM" id="SSF53448">
    <property type="entry name" value="Nucleotide-diphospho-sugar transferases"/>
    <property type="match status" value="1"/>
</dbReference>
<reference evidence="4" key="1">
    <citation type="submission" date="2016-10" db="EMBL/GenBank/DDBJ databases">
        <authorList>
            <person name="Varghese N."/>
            <person name="Submissions S."/>
        </authorList>
    </citation>
    <scope>NUCLEOTIDE SEQUENCE [LARGE SCALE GENOMIC DNA]</scope>
    <source>
        <strain evidence="4">DSM 45245</strain>
    </source>
</reference>
<keyword evidence="1" id="KW-0808">Transferase</keyword>
<dbReference type="OrthoDB" id="4735656at2"/>
<dbReference type="Gene3D" id="3.90.550.10">
    <property type="entry name" value="Spore Coat Polysaccharide Biosynthesis Protein SpsA, Chain A"/>
    <property type="match status" value="1"/>
</dbReference>
<evidence type="ECO:0000313" key="3">
    <source>
        <dbReference type="EMBL" id="SDY17795.1"/>
    </source>
</evidence>
<organism evidence="3 4">
    <name type="scientific">Micromonospora pattaloongensis</name>
    <dbReference type="NCBI Taxonomy" id="405436"/>
    <lineage>
        <taxon>Bacteria</taxon>
        <taxon>Bacillati</taxon>
        <taxon>Actinomycetota</taxon>
        <taxon>Actinomycetes</taxon>
        <taxon>Micromonosporales</taxon>
        <taxon>Micromonosporaceae</taxon>
        <taxon>Micromonospora</taxon>
    </lineage>
</organism>
<dbReference type="InterPro" id="IPR025877">
    <property type="entry name" value="MobA-like_NTP_Trfase"/>
</dbReference>
<dbReference type="STRING" id="405436.SAMN05444365_101950"/>
<dbReference type="GO" id="GO:0016779">
    <property type="term" value="F:nucleotidyltransferase activity"/>
    <property type="evidence" value="ECO:0007669"/>
    <property type="project" value="TreeGrafter"/>
</dbReference>
<dbReference type="PANTHER" id="PTHR19136">
    <property type="entry name" value="MOLYBDENUM COFACTOR GUANYLYLTRANSFERASE"/>
    <property type="match status" value="1"/>
</dbReference>